<keyword evidence="13" id="KW-1185">Reference proteome</keyword>
<dbReference type="GO" id="GO:0000155">
    <property type="term" value="F:phosphorelay sensor kinase activity"/>
    <property type="evidence" value="ECO:0007669"/>
    <property type="project" value="InterPro"/>
</dbReference>
<keyword evidence="8" id="KW-0472">Membrane</keyword>
<dbReference type="SUPFAM" id="SSF55785">
    <property type="entry name" value="PYP-like sensor domain (PAS domain)"/>
    <property type="match status" value="2"/>
</dbReference>
<evidence type="ECO:0000259" key="10">
    <source>
        <dbReference type="PROSITE" id="PS50112"/>
    </source>
</evidence>
<dbReference type="InterPro" id="IPR036890">
    <property type="entry name" value="HATPase_C_sf"/>
</dbReference>
<dbReference type="PROSITE" id="PS50109">
    <property type="entry name" value="HIS_KIN"/>
    <property type="match status" value="1"/>
</dbReference>
<dbReference type="SMART" id="SM00086">
    <property type="entry name" value="PAC"/>
    <property type="match status" value="2"/>
</dbReference>
<dbReference type="PANTHER" id="PTHR43047">
    <property type="entry name" value="TWO-COMPONENT HISTIDINE PROTEIN KINASE"/>
    <property type="match status" value="1"/>
</dbReference>
<keyword evidence="4" id="KW-0597">Phosphoprotein</keyword>
<dbReference type="PRINTS" id="PR00344">
    <property type="entry name" value="BCTRLSENSOR"/>
</dbReference>
<dbReference type="InterPro" id="IPR003661">
    <property type="entry name" value="HisK_dim/P_dom"/>
</dbReference>
<feature type="domain" description="Histidine kinase" evidence="9">
    <location>
        <begin position="772"/>
        <end position="991"/>
    </location>
</feature>
<evidence type="ECO:0000256" key="5">
    <source>
        <dbReference type="ARBA" id="ARBA00022679"/>
    </source>
</evidence>
<dbReference type="CDD" id="cd00082">
    <property type="entry name" value="HisKA"/>
    <property type="match status" value="1"/>
</dbReference>
<dbReference type="PANTHER" id="PTHR43047:SF72">
    <property type="entry name" value="OSMOSENSING HISTIDINE PROTEIN KINASE SLN1"/>
    <property type="match status" value="1"/>
</dbReference>
<dbReference type="Gene3D" id="3.30.450.20">
    <property type="entry name" value="PAS domain"/>
    <property type="match status" value="2"/>
</dbReference>
<accession>A0A941E2P4</accession>
<gene>
    <name evidence="12" type="ORF">KDM90_14575</name>
</gene>
<reference evidence="12" key="1">
    <citation type="submission" date="2021-04" db="EMBL/GenBank/DDBJ databases">
        <title>novel species isolated from subtropical streams in China.</title>
        <authorList>
            <person name="Lu H."/>
        </authorList>
    </citation>
    <scope>NUCLEOTIDE SEQUENCE</scope>
    <source>
        <strain evidence="12">FT137W</strain>
    </source>
</reference>
<dbReference type="InterPro" id="IPR001610">
    <property type="entry name" value="PAC"/>
</dbReference>
<dbReference type="AlphaFoldDB" id="A0A941E2P4"/>
<dbReference type="GO" id="GO:0009927">
    <property type="term" value="F:histidine phosphotransfer kinase activity"/>
    <property type="evidence" value="ECO:0007669"/>
    <property type="project" value="TreeGrafter"/>
</dbReference>
<evidence type="ECO:0000313" key="12">
    <source>
        <dbReference type="EMBL" id="MBR7801230.1"/>
    </source>
</evidence>
<evidence type="ECO:0000259" key="11">
    <source>
        <dbReference type="PROSITE" id="PS50113"/>
    </source>
</evidence>
<evidence type="ECO:0000256" key="8">
    <source>
        <dbReference type="ARBA" id="ARBA00023136"/>
    </source>
</evidence>
<dbReference type="InterPro" id="IPR035965">
    <property type="entry name" value="PAS-like_dom_sf"/>
</dbReference>
<keyword evidence="6" id="KW-0418">Kinase</keyword>
<dbReference type="FunFam" id="3.30.565.10:FF:000006">
    <property type="entry name" value="Sensor histidine kinase WalK"/>
    <property type="match status" value="1"/>
</dbReference>
<dbReference type="SUPFAM" id="SSF55874">
    <property type="entry name" value="ATPase domain of HSP90 chaperone/DNA topoisomerase II/histidine kinase"/>
    <property type="match status" value="1"/>
</dbReference>
<comment type="catalytic activity">
    <reaction evidence="1">
        <text>ATP + protein L-histidine = ADP + protein N-phospho-L-histidine.</text>
        <dbReference type="EC" id="2.7.13.3"/>
    </reaction>
</comment>
<dbReference type="Pfam" id="PF00512">
    <property type="entry name" value="HisKA"/>
    <property type="match status" value="1"/>
</dbReference>
<dbReference type="Gene3D" id="3.30.565.10">
    <property type="entry name" value="Histidine kinase-like ATPase, C-terminal domain"/>
    <property type="match status" value="1"/>
</dbReference>
<sequence>MESPAFPENEVARLQALKELEILDTSAEEKFDRLTRLAKQIFQVDFALISLIDANRQWFKSRQGLDACETNRDISFCGHAILGNEIFHIPNALNDPRFADNPLVLGPPNIRFYAGAPLRPNAEFCIGTLCIIDSQPRTLSIKEMRILRDLADCVEQEILQLQQLRQNQALQALAKISTIVDPDYANLLRHALNIASQFINLEDAAIYEFGPDLYEAELTVYTSESDTNAKSNLCLQLSKLAVTKQSLLVIPSIRQSPYVSLDSGGSLPFDSFIGIPIVINGAVYGCLAFFDQDTRPPNHLNKATLDFIQLLSEWTASKLYEWELDTSLKRQRQLALAISRAQENFIHGDNLILGFQTLLQDLLALSHCEFGFIAEALKTKSNEDYLKTIAYNKPRAAFSQATLENEDIHADLIAHQDQQFFWSSIFDQAIRVYEESQIVVSDLHFIWPSLASCQHFLSIPIHYNGQLVAIIGLANRPHGFCEKFIQFLKPIMLTIGQLIHAARVQSQHADSERQLADVIRGTNIGTWEWNVQTGEVRFNERWANIIGYTLQEISPVDIQTWIKFVHPEDLIQSNLLLQKHFDGELDYYDIVCRMRHKDGHWVWVADRGCLVSRTKDGQPLLMSGSHADISRSKEAESQLAHAYALLEQSNAAAQIGTWEVDFQHSLVTWSSITKEIHEVPTDFVCTVDEAIQFYKEGKDRQLVSQLVQEAIQNGSPFDTELRIVTMKQRERWVRIVGTCQFNGAECERMYGTVQDISERKHAEKMKDEFISTVSHELRTPLTSISGALGLVVGGVVGELPSKIAGMLQIAHKNSQRLSLLINDLLDMEKLSAGQLQIKAERLLLGPIVETAVEGNIAAGIERMISNAIKDTAPNTYVMVDPQRLLQILSNLLSNATKYSPNHGHIQIQITRIENWVRVSVTDQGPGIPLEFQSRIFQKFAQADSSDTRQRGGTGLGLAISKELVESMHGKLHFESLLGHGTSFYVDLPVSEAET</sequence>
<feature type="domain" description="PAC" evidence="11">
    <location>
        <begin position="588"/>
        <end position="641"/>
    </location>
</feature>
<proteinExistence type="predicted"/>
<keyword evidence="5" id="KW-0808">Transferase</keyword>
<dbReference type="SUPFAM" id="SSF55781">
    <property type="entry name" value="GAF domain-like"/>
    <property type="match status" value="2"/>
</dbReference>
<dbReference type="Gene3D" id="2.10.70.100">
    <property type="match status" value="1"/>
</dbReference>
<dbReference type="GO" id="GO:0005886">
    <property type="term" value="C:plasma membrane"/>
    <property type="evidence" value="ECO:0007669"/>
    <property type="project" value="UniProtKB-SubCell"/>
</dbReference>
<organism evidence="12 13">
    <name type="scientific">Undibacterium fentianense</name>
    <dbReference type="NCBI Taxonomy" id="2828728"/>
    <lineage>
        <taxon>Bacteria</taxon>
        <taxon>Pseudomonadati</taxon>
        <taxon>Pseudomonadota</taxon>
        <taxon>Betaproteobacteria</taxon>
        <taxon>Burkholderiales</taxon>
        <taxon>Oxalobacteraceae</taxon>
        <taxon>Undibacterium</taxon>
    </lineage>
</organism>
<comment type="subcellular location">
    <subcellularLocation>
        <location evidence="2">Cell inner membrane</location>
        <topology evidence="2">Multi-pass membrane protein</topology>
    </subcellularLocation>
</comment>
<evidence type="ECO:0000259" key="9">
    <source>
        <dbReference type="PROSITE" id="PS50109"/>
    </source>
</evidence>
<dbReference type="EC" id="2.7.13.3" evidence="3"/>
<evidence type="ECO:0000256" key="4">
    <source>
        <dbReference type="ARBA" id="ARBA00022553"/>
    </source>
</evidence>
<evidence type="ECO:0000313" key="13">
    <source>
        <dbReference type="Proteomes" id="UP000678545"/>
    </source>
</evidence>
<evidence type="ECO:0000256" key="7">
    <source>
        <dbReference type="ARBA" id="ARBA00023012"/>
    </source>
</evidence>
<dbReference type="EMBL" id="JAGSPJ010000006">
    <property type="protein sequence ID" value="MBR7801230.1"/>
    <property type="molecule type" value="Genomic_DNA"/>
</dbReference>
<dbReference type="NCBIfam" id="TIGR00229">
    <property type="entry name" value="sensory_box"/>
    <property type="match status" value="1"/>
</dbReference>
<dbReference type="Pfam" id="PF02518">
    <property type="entry name" value="HATPase_c"/>
    <property type="match status" value="1"/>
</dbReference>
<evidence type="ECO:0000256" key="6">
    <source>
        <dbReference type="ARBA" id="ARBA00022777"/>
    </source>
</evidence>
<dbReference type="CDD" id="cd16922">
    <property type="entry name" value="HATPase_EvgS-ArcB-TorS-like"/>
    <property type="match status" value="1"/>
</dbReference>
<dbReference type="SMART" id="SM00065">
    <property type="entry name" value="GAF"/>
    <property type="match status" value="2"/>
</dbReference>
<dbReference type="InterPro" id="IPR000700">
    <property type="entry name" value="PAS-assoc_C"/>
</dbReference>
<dbReference type="InterPro" id="IPR036097">
    <property type="entry name" value="HisK_dim/P_sf"/>
</dbReference>
<dbReference type="FunFam" id="1.10.287.130:FF:000001">
    <property type="entry name" value="Two-component sensor histidine kinase"/>
    <property type="match status" value="1"/>
</dbReference>
<protein>
    <recommendedName>
        <fullName evidence="3">histidine kinase</fullName>
        <ecNumber evidence="3">2.7.13.3</ecNumber>
    </recommendedName>
</protein>
<dbReference type="InterPro" id="IPR005467">
    <property type="entry name" value="His_kinase_dom"/>
</dbReference>
<evidence type="ECO:0000256" key="3">
    <source>
        <dbReference type="ARBA" id="ARBA00012438"/>
    </source>
</evidence>
<dbReference type="PROSITE" id="PS50113">
    <property type="entry name" value="PAC"/>
    <property type="match status" value="1"/>
</dbReference>
<dbReference type="Pfam" id="PF08447">
    <property type="entry name" value="PAS_3"/>
    <property type="match status" value="1"/>
</dbReference>
<dbReference type="InterPro" id="IPR003018">
    <property type="entry name" value="GAF"/>
</dbReference>
<evidence type="ECO:0000256" key="1">
    <source>
        <dbReference type="ARBA" id="ARBA00000085"/>
    </source>
</evidence>
<comment type="caution">
    <text evidence="12">The sequence shown here is derived from an EMBL/GenBank/DDBJ whole genome shotgun (WGS) entry which is preliminary data.</text>
</comment>
<dbReference type="SUPFAM" id="SSF47384">
    <property type="entry name" value="Homodimeric domain of signal transducing histidine kinase"/>
    <property type="match status" value="1"/>
</dbReference>
<dbReference type="InterPro" id="IPR013655">
    <property type="entry name" value="PAS_fold_3"/>
</dbReference>
<dbReference type="Pfam" id="PF13185">
    <property type="entry name" value="GAF_2"/>
    <property type="match status" value="1"/>
</dbReference>
<name>A0A941E2P4_9BURK</name>
<feature type="domain" description="PAS" evidence="10">
    <location>
        <begin position="511"/>
        <end position="584"/>
    </location>
</feature>
<dbReference type="CDD" id="cd00130">
    <property type="entry name" value="PAS"/>
    <property type="match status" value="1"/>
</dbReference>
<dbReference type="InterPro" id="IPR004358">
    <property type="entry name" value="Sig_transdc_His_kin-like_C"/>
</dbReference>
<dbReference type="Pfam" id="PF01590">
    <property type="entry name" value="GAF"/>
    <property type="match status" value="2"/>
</dbReference>
<dbReference type="Gene3D" id="3.30.450.40">
    <property type="match status" value="2"/>
</dbReference>
<evidence type="ECO:0000256" key="2">
    <source>
        <dbReference type="ARBA" id="ARBA00004429"/>
    </source>
</evidence>
<keyword evidence="7" id="KW-0902">Two-component regulatory system</keyword>
<dbReference type="InterPro" id="IPR003594">
    <property type="entry name" value="HATPase_dom"/>
</dbReference>
<dbReference type="PROSITE" id="PS50112">
    <property type="entry name" value="PAS"/>
    <property type="match status" value="1"/>
</dbReference>
<dbReference type="SMART" id="SM00387">
    <property type="entry name" value="HATPase_c"/>
    <property type="match status" value="1"/>
</dbReference>
<dbReference type="Gene3D" id="1.10.287.130">
    <property type="match status" value="1"/>
</dbReference>
<dbReference type="SMART" id="SM00388">
    <property type="entry name" value="HisKA"/>
    <property type="match status" value="1"/>
</dbReference>
<dbReference type="InterPro" id="IPR029016">
    <property type="entry name" value="GAF-like_dom_sf"/>
</dbReference>
<dbReference type="Proteomes" id="UP000678545">
    <property type="component" value="Unassembled WGS sequence"/>
</dbReference>
<dbReference type="InterPro" id="IPR000014">
    <property type="entry name" value="PAS"/>
</dbReference>
<dbReference type="RefSeq" id="WP_212676349.1">
    <property type="nucleotide sequence ID" value="NZ_JAGSPJ010000006.1"/>
</dbReference>